<dbReference type="PROSITE" id="PS50983">
    <property type="entry name" value="FE_B12_PBP"/>
    <property type="match status" value="1"/>
</dbReference>
<keyword evidence="8" id="KW-1185">Reference proteome</keyword>
<keyword evidence="3" id="KW-0813">Transport</keyword>
<dbReference type="EMBL" id="JAANNP010000001">
    <property type="protein sequence ID" value="NHC12209.1"/>
    <property type="molecule type" value="Genomic_DNA"/>
</dbReference>
<proteinExistence type="inferred from homology"/>
<feature type="domain" description="Fe/B12 periplasmic-binding" evidence="6">
    <location>
        <begin position="73"/>
        <end position="345"/>
    </location>
</feature>
<evidence type="ECO:0000256" key="2">
    <source>
        <dbReference type="ARBA" id="ARBA00008814"/>
    </source>
</evidence>
<dbReference type="Proteomes" id="UP000800981">
    <property type="component" value="Unassembled WGS sequence"/>
</dbReference>
<evidence type="ECO:0000313" key="8">
    <source>
        <dbReference type="Proteomes" id="UP000800981"/>
    </source>
</evidence>
<evidence type="ECO:0000256" key="5">
    <source>
        <dbReference type="SAM" id="SignalP"/>
    </source>
</evidence>
<name>A0ABX0GR89_9ACTN</name>
<comment type="caution">
    <text evidence="7">The sequence shown here is derived from an EMBL/GenBank/DDBJ whole genome shotgun (WGS) entry which is preliminary data.</text>
</comment>
<dbReference type="CDD" id="cd01146">
    <property type="entry name" value="FhuD"/>
    <property type="match status" value="1"/>
</dbReference>
<sequence length="348" mass="36136">MPHAPSPLRHLRRRAAVALSVLTVGLVAACGGSDDGDAADSGAQPSGSASAGAFPVSIPHALGTTTVEEQPERVVTLGWGSQDVALALGVVPVGMPKFTYGGNAEGILPWDEDKLAGAEPTLLDESDGVPFEAVAALQPDLILATYSGIQQADYDRLAQIAPTVAYPKTPWLTSWQEQTTLVGTALGKATQAQQLIADTEAAIAKAGADNPVLKGKTFTYGNAAGPGAISAYVAGDPRVTLLTAMGMQPAPGIETLEPGTGQFYADVSIEQADTLDSDVLVMWYGSADVQKQVEAQKLFQELPAVQRGSYVALTDQSFVFATSAVSVLSIPWSLDTFVPQLVEAAEKA</sequence>
<dbReference type="PANTHER" id="PTHR30532:SF28">
    <property type="entry name" value="PETROBACTIN-BINDING PROTEIN YCLQ"/>
    <property type="match status" value="1"/>
</dbReference>
<gene>
    <name evidence="7" type="ORF">G9H71_00235</name>
</gene>
<evidence type="ECO:0000256" key="4">
    <source>
        <dbReference type="ARBA" id="ARBA00022729"/>
    </source>
</evidence>
<evidence type="ECO:0000256" key="1">
    <source>
        <dbReference type="ARBA" id="ARBA00004196"/>
    </source>
</evidence>
<dbReference type="PANTHER" id="PTHR30532">
    <property type="entry name" value="IRON III DICITRATE-BINDING PERIPLASMIC PROTEIN"/>
    <property type="match status" value="1"/>
</dbReference>
<dbReference type="SUPFAM" id="SSF53807">
    <property type="entry name" value="Helical backbone' metal receptor"/>
    <property type="match status" value="1"/>
</dbReference>
<protein>
    <submittedName>
        <fullName evidence="7">Iron-siderophore ABC transporter substrate-binding protein</fullName>
    </submittedName>
</protein>
<feature type="chain" id="PRO_5046206694" evidence="5">
    <location>
        <begin position="30"/>
        <end position="348"/>
    </location>
</feature>
<evidence type="ECO:0000256" key="3">
    <source>
        <dbReference type="ARBA" id="ARBA00022448"/>
    </source>
</evidence>
<organism evidence="7 8">
    <name type="scientific">Motilibacter deserti</name>
    <dbReference type="NCBI Taxonomy" id="2714956"/>
    <lineage>
        <taxon>Bacteria</taxon>
        <taxon>Bacillati</taxon>
        <taxon>Actinomycetota</taxon>
        <taxon>Actinomycetes</taxon>
        <taxon>Motilibacterales</taxon>
        <taxon>Motilibacteraceae</taxon>
        <taxon>Motilibacter</taxon>
    </lineage>
</organism>
<dbReference type="Pfam" id="PF01497">
    <property type="entry name" value="Peripla_BP_2"/>
    <property type="match status" value="1"/>
</dbReference>
<evidence type="ECO:0000313" key="7">
    <source>
        <dbReference type="EMBL" id="NHC12209.1"/>
    </source>
</evidence>
<reference evidence="7 8" key="1">
    <citation type="submission" date="2020-03" db="EMBL/GenBank/DDBJ databases">
        <title>Two novel Motilibacter sp.</title>
        <authorList>
            <person name="Liu S."/>
        </authorList>
    </citation>
    <scope>NUCLEOTIDE SEQUENCE [LARGE SCALE GENOMIC DNA]</scope>
    <source>
        <strain evidence="7 8">E257</strain>
    </source>
</reference>
<accession>A0ABX0GR89</accession>
<dbReference type="RefSeq" id="WP_166276206.1">
    <property type="nucleotide sequence ID" value="NZ_JAANNP010000001.1"/>
</dbReference>
<evidence type="ECO:0000259" key="6">
    <source>
        <dbReference type="PROSITE" id="PS50983"/>
    </source>
</evidence>
<keyword evidence="4 5" id="KW-0732">Signal</keyword>
<dbReference type="InterPro" id="IPR002491">
    <property type="entry name" value="ABC_transptr_periplasmic_BD"/>
</dbReference>
<comment type="similarity">
    <text evidence="2">Belongs to the bacterial solute-binding protein 8 family.</text>
</comment>
<dbReference type="Gene3D" id="3.40.50.1980">
    <property type="entry name" value="Nitrogenase molybdenum iron protein domain"/>
    <property type="match status" value="2"/>
</dbReference>
<dbReference type="InterPro" id="IPR051313">
    <property type="entry name" value="Bact_iron-sidero_bind"/>
</dbReference>
<comment type="subcellular location">
    <subcellularLocation>
        <location evidence="1">Cell envelope</location>
    </subcellularLocation>
</comment>
<feature type="signal peptide" evidence="5">
    <location>
        <begin position="1"/>
        <end position="29"/>
    </location>
</feature>